<evidence type="ECO:0000313" key="5">
    <source>
        <dbReference type="EMBL" id="AKH37567.1"/>
    </source>
</evidence>
<dbReference type="Pfam" id="PF00216">
    <property type="entry name" value="Bac_DNA_binding"/>
    <property type="match status" value="1"/>
</dbReference>
<dbReference type="GO" id="GO:0030261">
    <property type="term" value="P:chromosome condensation"/>
    <property type="evidence" value="ECO:0007669"/>
    <property type="project" value="UniProtKB-KW"/>
</dbReference>
<dbReference type="CDD" id="cd13831">
    <property type="entry name" value="HU"/>
    <property type="match status" value="1"/>
</dbReference>
<dbReference type="PANTHER" id="PTHR33175:SF3">
    <property type="entry name" value="DNA-BINDING PROTEIN HU-BETA"/>
    <property type="match status" value="1"/>
</dbReference>
<proteinExistence type="inferred from homology"/>
<evidence type="ECO:0000256" key="3">
    <source>
        <dbReference type="ARBA" id="ARBA00023125"/>
    </source>
</evidence>
<dbReference type="GO" id="GO:0005829">
    <property type="term" value="C:cytosol"/>
    <property type="evidence" value="ECO:0007669"/>
    <property type="project" value="TreeGrafter"/>
</dbReference>
<evidence type="ECO:0000313" key="7">
    <source>
        <dbReference type="Proteomes" id="UP000034156"/>
    </source>
</evidence>
<evidence type="ECO:0000256" key="4">
    <source>
        <dbReference type="RuleBase" id="RU003939"/>
    </source>
</evidence>
<dbReference type="EMBL" id="CP011451">
    <property type="protein sequence ID" value="AKH37567.1"/>
    <property type="molecule type" value="Genomic_DNA"/>
</dbReference>
<organism evidence="5 7">
    <name type="scientific">Nitrosomonas communis</name>
    <dbReference type="NCBI Taxonomy" id="44574"/>
    <lineage>
        <taxon>Bacteria</taxon>
        <taxon>Pseudomonadati</taxon>
        <taxon>Pseudomonadota</taxon>
        <taxon>Betaproteobacteria</taxon>
        <taxon>Nitrosomonadales</taxon>
        <taxon>Nitrosomonadaceae</taxon>
        <taxon>Nitrosomonas</taxon>
    </lineage>
</organism>
<dbReference type="GO" id="GO:0030527">
    <property type="term" value="F:structural constituent of chromatin"/>
    <property type="evidence" value="ECO:0007669"/>
    <property type="project" value="InterPro"/>
</dbReference>
<keyword evidence="7" id="KW-1185">Reference proteome</keyword>
<dbReference type="EMBL" id="VNHT01000072">
    <property type="protein sequence ID" value="TYP78487.1"/>
    <property type="molecule type" value="Genomic_DNA"/>
</dbReference>
<dbReference type="PRINTS" id="PR01727">
    <property type="entry name" value="DNABINDINGHU"/>
</dbReference>
<dbReference type="PANTHER" id="PTHR33175">
    <property type="entry name" value="DNA-BINDING PROTEIN HU"/>
    <property type="match status" value="1"/>
</dbReference>
<dbReference type="InterPro" id="IPR000119">
    <property type="entry name" value="Hist_DNA-bd"/>
</dbReference>
<dbReference type="SMART" id="SM00411">
    <property type="entry name" value="BHL"/>
    <property type="match status" value="1"/>
</dbReference>
<dbReference type="Proteomes" id="UP000324176">
    <property type="component" value="Unassembled WGS sequence"/>
</dbReference>
<comment type="similarity">
    <text evidence="1 4">Belongs to the bacterial histone-like protein family.</text>
</comment>
<dbReference type="GO" id="GO:0003677">
    <property type="term" value="F:DNA binding"/>
    <property type="evidence" value="ECO:0007669"/>
    <property type="project" value="UniProtKB-KW"/>
</dbReference>
<reference evidence="5 7" key="2">
    <citation type="journal article" date="2016" name="Genome Announc.">
        <title>Genome Sequence of Nitrosomonas communis Strain Nm2, a Mesophilic Ammonia-Oxidizing Bacterium Isolated from Mediterranean Soil.</title>
        <authorList>
            <person name="Kozlowski J.A."/>
            <person name="Kits K.D."/>
            <person name="Stein L.Y."/>
        </authorList>
    </citation>
    <scope>NUCLEOTIDE SEQUENCE [LARGE SCALE GENOMIC DNA]</scope>
    <source>
        <strain evidence="5 7">Nm2</strain>
    </source>
</reference>
<evidence type="ECO:0000313" key="8">
    <source>
        <dbReference type="Proteomes" id="UP000324176"/>
    </source>
</evidence>
<protein>
    <submittedName>
        <fullName evidence="6">DNA-binding protein HU-beta</fullName>
    </submittedName>
</protein>
<name>A0A0F7KFJ5_9PROT</name>
<sequence>MFKSELIDQIAAQAEISKATAAKALNAMIDSVVATVAKGDTVVLPGFGTFKSTKRAARTGRHPQTGEALKIAASTVPKFTAGTIFKKEVATTKKKKKK</sequence>
<dbReference type="Gene3D" id="4.10.520.10">
    <property type="entry name" value="IHF-like DNA-binding proteins"/>
    <property type="match status" value="1"/>
</dbReference>
<dbReference type="InterPro" id="IPR010992">
    <property type="entry name" value="IHF-like_DNA-bd_dom_sf"/>
</dbReference>
<dbReference type="AlphaFoldDB" id="A0A0F7KFJ5"/>
<dbReference type="PATRIC" id="fig|44574.3.peg.1587"/>
<evidence type="ECO:0000256" key="2">
    <source>
        <dbReference type="ARBA" id="ARBA00023067"/>
    </source>
</evidence>
<reference evidence="7" key="1">
    <citation type="submission" date="2015-05" db="EMBL/GenBank/DDBJ databases">
        <title>Draft genome of Nitrosomonas communis strain Nm2.</title>
        <authorList>
            <person name="Kozlowski J.A."/>
            <person name="Kits K.D."/>
            <person name="Stein L.Y."/>
        </authorList>
    </citation>
    <scope>NUCLEOTIDE SEQUENCE [LARGE SCALE GENOMIC DNA]</scope>
    <source>
        <strain evidence="7">Nm2</strain>
    </source>
</reference>
<dbReference type="KEGG" id="nco:AAW31_06630"/>
<dbReference type="OrthoDB" id="9799835at2"/>
<dbReference type="SUPFAM" id="SSF47729">
    <property type="entry name" value="IHF-like DNA-binding proteins"/>
    <property type="match status" value="1"/>
</dbReference>
<dbReference type="Proteomes" id="UP000034156">
    <property type="component" value="Chromosome"/>
</dbReference>
<evidence type="ECO:0000256" key="1">
    <source>
        <dbReference type="ARBA" id="ARBA00010529"/>
    </source>
</evidence>
<gene>
    <name evidence="5" type="ORF">AAW31_06630</name>
    <name evidence="6" type="ORF">BCL69_107219</name>
</gene>
<evidence type="ECO:0000313" key="6">
    <source>
        <dbReference type="EMBL" id="TYP78487.1"/>
    </source>
</evidence>
<keyword evidence="3 6" id="KW-0238">DNA-binding</keyword>
<reference evidence="6 8" key="3">
    <citation type="submission" date="2019-07" db="EMBL/GenBank/DDBJ databases">
        <title>Active sludge and wastewater microbial communities from Klosterneuburg, Austria.</title>
        <authorList>
            <person name="Wagner M."/>
        </authorList>
    </citation>
    <scope>NUCLEOTIDE SEQUENCE [LARGE SCALE GENOMIC DNA]</scope>
    <source>
        <strain evidence="6 8">Nm2</strain>
    </source>
</reference>
<accession>A0A0F7KFJ5</accession>
<keyword evidence="2" id="KW-0226">DNA condensation</keyword>
<dbReference type="RefSeq" id="WP_046849648.1">
    <property type="nucleotide sequence ID" value="NZ_CP011451.1"/>
</dbReference>